<evidence type="ECO:0000256" key="1">
    <source>
        <dbReference type="SAM" id="SignalP"/>
    </source>
</evidence>
<feature type="domain" description="DUF547" evidence="2">
    <location>
        <begin position="72"/>
        <end position="190"/>
    </location>
</feature>
<proteinExistence type="predicted"/>
<dbReference type="RefSeq" id="WP_318651137.1">
    <property type="nucleotide sequence ID" value="NZ_CP137852.1"/>
</dbReference>
<evidence type="ECO:0000313" key="3">
    <source>
        <dbReference type="EMBL" id="WPB87183.1"/>
    </source>
</evidence>
<accession>A0ABZ0PN69</accession>
<keyword evidence="4" id="KW-1185">Reference proteome</keyword>
<evidence type="ECO:0000313" key="4">
    <source>
        <dbReference type="Proteomes" id="UP001305521"/>
    </source>
</evidence>
<feature type="chain" id="PRO_5045820125" evidence="1">
    <location>
        <begin position="22"/>
        <end position="261"/>
    </location>
</feature>
<dbReference type="Proteomes" id="UP001305521">
    <property type="component" value="Chromosome"/>
</dbReference>
<dbReference type="EMBL" id="CP137852">
    <property type="protein sequence ID" value="WPB87183.1"/>
    <property type="molecule type" value="Genomic_DNA"/>
</dbReference>
<gene>
    <name evidence="3" type="ORF">R9Z33_09950</name>
</gene>
<reference evidence="3 4" key="1">
    <citation type="submission" date="2023-11" db="EMBL/GenBank/DDBJ databases">
        <title>Arctic aerobic anoxygenic photoheterotroph Sediminicoccus rosea KRV36 adapts its photosynthesis to long days of polar summer.</title>
        <authorList>
            <person name="Tomasch J."/>
            <person name="Kopejtka K."/>
            <person name="Bily T."/>
            <person name="Gardiner A.T."/>
            <person name="Gardian Z."/>
            <person name="Shivaramu S."/>
            <person name="Koblizek M."/>
            <person name="Engelhardt F."/>
            <person name="Kaftan D."/>
        </authorList>
    </citation>
    <scope>NUCLEOTIDE SEQUENCE [LARGE SCALE GENOMIC DNA]</scope>
    <source>
        <strain evidence="3 4">R-30</strain>
    </source>
</reference>
<protein>
    <submittedName>
        <fullName evidence="3">DUF547 domain-containing protein</fullName>
    </submittedName>
</protein>
<evidence type="ECO:0000259" key="2">
    <source>
        <dbReference type="Pfam" id="PF04784"/>
    </source>
</evidence>
<sequence length="261" mass="28405">MIRRRALGLLAPAILIGPAQAAEPGLDALLGRYAGTPADGVTRVAYGRWKASAADMAALDAWIAEAATRRPSAMPRGEAFAFWANLYNALTLKLVLERYPVRSIKDIRSTGVGLDPRQFLGPWRTRLVTIEGTRMSLDDIEHGTMRPTFRDPRVHYAVNCASIGCPNLPLRAWRAASLEADLDAAARAFVNHPRGAALLAGGGLRVSSIYRWFREDFGGDDAGILAHLRRHAAPPLADALRNVTRIAEDAYDWALNDATPS</sequence>
<name>A0ABZ0PN69_9PROT</name>
<dbReference type="PANTHER" id="PTHR46361">
    <property type="entry name" value="ELECTRON CARRIER/ PROTEIN DISULFIDE OXIDOREDUCTASE"/>
    <property type="match status" value="1"/>
</dbReference>
<keyword evidence="1" id="KW-0732">Signal</keyword>
<dbReference type="InterPro" id="IPR006869">
    <property type="entry name" value="DUF547"/>
</dbReference>
<dbReference type="PANTHER" id="PTHR46361:SF3">
    <property type="entry name" value="ELECTRON CARRIER_ PROTEIN DISULFIDE OXIDOREDUCTASE"/>
    <property type="match status" value="1"/>
</dbReference>
<dbReference type="Pfam" id="PF04784">
    <property type="entry name" value="DUF547"/>
    <property type="match status" value="1"/>
</dbReference>
<feature type="signal peptide" evidence="1">
    <location>
        <begin position="1"/>
        <end position="21"/>
    </location>
</feature>
<organism evidence="3 4">
    <name type="scientific">Sediminicoccus rosea</name>
    <dbReference type="NCBI Taxonomy" id="1225128"/>
    <lineage>
        <taxon>Bacteria</taxon>
        <taxon>Pseudomonadati</taxon>
        <taxon>Pseudomonadota</taxon>
        <taxon>Alphaproteobacteria</taxon>
        <taxon>Acetobacterales</taxon>
        <taxon>Roseomonadaceae</taxon>
        <taxon>Sediminicoccus</taxon>
    </lineage>
</organism>